<feature type="transmembrane region" description="Helical" evidence="2">
    <location>
        <begin position="483"/>
        <end position="503"/>
    </location>
</feature>
<evidence type="ECO:0000313" key="3">
    <source>
        <dbReference type="EMBL" id="CAD1817277.1"/>
    </source>
</evidence>
<dbReference type="EMBL" id="LR862129">
    <property type="protein sequence ID" value="CAD1817277.1"/>
    <property type="molecule type" value="Genomic_DNA"/>
</dbReference>
<accession>A0A6V7NFI7</accession>
<evidence type="ECO:0008006" key="4">
    <source>
        <dbReference type="Google" id="ProtNLM"/>
    </source>
</evidence>
<gene>
    <name evidence="3" type="ORF">CB5_LOCUS488</name>
</gene>
<keyword evidence="2" id="KW-0812">Transmembrane</keyword>
<organism evidence="3">
    <name type="scientific">Ananas comosus var. bracteatus</name>
    <name type="common">red pineapple</name>
    <dbReference type="NCBI Taxonomy" id="296719"/>
    <lineage>
        <taxon>Eukaryota</taxon>
        <taxon>Viridiplantae</taxon>
        <taxon>Streptophyta</taxon>
        <taxon>Embryophyta</taxon>
        <taxon>Tracheophyta</taxon>
        <taxon>Spermatophyta</taxon>
        <taxon>Magnoliopsida</taxon>
        <taxon>Liliopsida</taxon>
        <taxon>Poales</taxon>
        <taxon>Bromeliaceae</taxon>
        <taxon>Bromelioideae</taxon>
        <taxon>Ananas</taxon>
    </lineage>
</organism>
<dbReference type="AlphaFoldDB" id="A0A6V7NFI7"/>
<protein>
    <recommendedName>
        <fullName evidence="4">DUF4283 domain-containing protein</fullName>
    </recommendedName>
</protein>
<feature type="compositionally biased region" description="Acidic residues" evidence="1">
    <location>
        <begin position="192"/>
        <end position="201"/>
    </location>
</feature>
<reference evidence="3" key="1">
    <citation type="submission" date="2020-07" db="EMBL/GenBank/DDBJ databases">
        <authorList>
            <person name="Lin J."/>
        </authorList>
    </citation>
    <scope>NUCLEOTIDE SEQUENCE</scope>
</reference>
<name>A0A6V7NFI7_ANACO</name>
<evidence type="ECO:0000256" key="1">
    <source>
        <dbReference type="SAM" id="MobiDB-lite"/>
    </source>
</evidence>
<proteinExistence type="predicted"/>
<feature type="compositionally biased region" description="Gly residues" evidence="1">
    <location>
        <begin position="203"/>
        <end position="212"/>
    </location>
</feature>
<feature type="region of interest" description="Disordered" evidence="1">
    <location>
        <begin position="176"/>
        <end position="218"/>
    </location>
</feature>
<evidence type="ECO:0000256" key="2">
    <source>
        <dbReference type="SAM" id="Phobius"/>
    </source>
</evidence>
<sequence>MRGNVVLADIIQPANLGPDPASTIKTTMARRFGGYTDDFAVARYRARDFVIFLPEWVSADDLTRREVLSLNDFWIRCYPWGRYWNARPHRSRYRAWIRLINLPFEIWTIPRVAALVGGFGRFVKADANTRALTDLRAYRCQIILDSVSDVPLNLSVLLGEERFSVMVHIDSWEMIEDGGGGDPPLPPQDGLEQGEMEDDGSDISGGSGGVGEQAGAEDGQVNGAGEVEEAEVPIQLREASSGTVIREASCGTVIRDVSRGTVIRWTVRATGGAARSGERGCRSSLLRAKPRGGASRVPSWVVVRDGRGWGTSGDPGAASKVGEVGGAKRPLGLAVARAGGFSGGKAGHGGRAARASGGVLVAYEQGDGSATGSGGSGTEDLDAQRAKLGGEMEIFENCMKKEASWIEYGKSRPSISLTEVVYWELHNSGPKNAGPEVLITQGHSTKLHPKSQLFKTSMKPLISRVDTNGSGCEKLLISGCKKLLISGGVVVIGLWALYIAPILSPGLRILVLGVKKYGWAHFPISIGSWDFLEASCGTGSESCDRDIGGIALADITGAEIEHSSGYQQAPESIEVATESTVISDTIQKNHVSVAEVVSRPARRKFIRISHRNPYEMSSYNASA</sequence>
<keyword evidence="2" id="KW-1133">Transmembrane helix</keyword>
<keyword evidence="2" id="KW-0472">Membrane</keyword>